<dbReference type="EMBL" id="NPEU01000041">
    <property type="protein sequence ID" value="RAI40434.1"/>
    <property type="molecule type" value="Genomic_DNA"/>
</dbReference>
<accession>A0A327KR43</accession>
<sequence>MTPARWDGDGFVVLNSFRKRADQDFVVGEVYNLEVVEQRSAKSHRFYFAALTEAWRNLPEHMADQFPNPEALRKWALIKAGYCDERSIVCASKAEAHRVAAFVGPMDEFAVVTVSEAVVSVYTAKSQSMRAMGGKVFNESKQRVLDIVSGLIGTTSVALTSQAENAA</sequence>
<keyword evidence="2" id="KW-1185">Reference proteome</keyword>
<dbReference type="Proteomes" id="UP000248863">
    <property type="component" value="Unassembled WGS sequence"/>
</dbReference>
<name>A0A327KR43_9BRAD</name>
<gene>
    <name evidence="1" type="ORF">CH338_06220</name>
</gene>
<proteinExistence type="predicted"/>
<organism evidence="1 2">
    <name type="scientific">Rhodoplanes elegans</name>
    <dbReference type="NCBI Taxonomy" id="29408"/>
    <lineage>
        <taxon>Bacteria</taxon>
        <taxon>Pseudomonadati</taxon>
        <taxon>Pseudomonadota</taxon>
        <taxon>Alphaproteobacteria</taxon>
        <taxon>Hyphomicrobiales</taxon>
        <taxon>Nitrobacteraceae</taxon>
        <taxon>Rhodoplanes</taxon>
    </lineage>
</organism>
<evidence type="ECO:0000313" key="1">
    <source>
        <dbReference type="EMBL" id="RAI40434.1"/>
    </source>
</evidence>
<protein>
    <submittedName>
        <fullName evidence="1">Uncharacterized protein</fullName>
    </submittedName>
</protein>
<evidence type="ECO:0000313" key="2">
    <source>
        <dbReference type="Proteomes" id="UP000248863"/>
    </source>
</evidence>
<comment type="caution">
    <text evidence="1">The sequence shown here is derived from an EMBL/GenBank/DDBJ whole genome shotgun (WGS) entry which is preliminary data.</text>
</comment>
<dbReference type="OrthoDB" id="8163630at2"/>
<dbReference type="AlphaFoldDB" id="A0A327KR43"/>
<dbReference type="RefSeq" id="WP_111356267.1">
    <property type="nucleotide sequence ID" value="NZ_NHSK01000074.1"/>
</dbReference>
<reference evidence="1 2" key="1">
    <citation type="submission" date="2017-07" db="EMBL/GenBank/DDBJ databases">
        <title>Draft Genome Sequences of Select Purple Nonsulfur Bacteria.</title>
        <authorList>
            <person name="Lasarre B."/>
            <person name="Mckinlay J.B."/>
        </authorList>
    </citation>
    <scope>NUCLEOTIDE SEQUENCE [LARGE SCALE GENOMIC DNA]</scope>
    <source>
        <strain evidence="1 2">DSM 11907</strain>
    </source>
</reference>